<dbReference type="PROSITE" id="PS51891">
    <property type="entry name" value="CENP_V_GFA"/>
    <property type="match status" value="1"/>
</dbReference>
<keyword evidence="3" id="KW-0862">Zinc</keyword>
<keyword evidence="4" id="KW-0456">Lyase</keyword>
<dbReference type="Pfam" id="PF04828">
    <property type="entry name" value="GFA"/>
    <property type="match status" value="1"/>
</dbReference>
<dbReference type="InterPro" id="IPR011057">
    <property type="entry name" value="Mss4-like_sf"/>
</dbReference>
<protein>
    <recommendedName>
        <fullName evidence="5">CENP-V/GFA domain-containing protein</fullName>
    </recommendedName>
</protein>
<dbReference type="GO" id="GO:0046872">
    <property type="term" value="F:metal ion binding"/>
    <property type="evidence" value="ECO:0007669"/>
    <property type="project" value="UniProtKB-KW"/>
</dbReference>
<dbReference type="SUPFAM" id="SSF51316">
    <property type="entry name" value="Mss4-like"/>
    <property type="match status" value="1"/>
</dbReference>
<organism evidence="6 7">
    <name type="scientific">Pseudochelatococcus contaminans</name>
    <dbReference type="NCBI Taxonomy" id="1538103"/>
    <lineage>
        <taxon>Bacteria</taxon>
        <taxon>Pseudomonadati</taxon>
        <taxon>Pseudomonadota</taxon>
        <taxon>Alphaproteobacteria</taxon>
        <taxon>Hyphomicrobiales</taxon>
        <taxon>Chelatococcaceae</taxon>
        <taxon>Pseudochelatococcus</taxon>
    </lineage>
</organism>
<evidence type="ECO:0000256" key="2">
    <source>
        <dbReference type="ARBA" id="ARBA00022723"/>
    </source>
</evidence>
<dbReference type="Gene3D" id="3.90.1590.10">
    <property type="entry name" value="glutathione-dependent formaldehyde- activating enzyme (gfa)"/>
    <property type="match status" value="1"/>
</dbReference>
<dbReference type="InterPro" id="IPR006913">
    <property type="entry name" value="CENP-V/GFA"/>
</dbReference>
<evidence type="ECO:0000256" key="1">
    <source>
        <dbReference type="ARBA" id="ARBA00005495"/>
    </source>
</evidence>
<dbReference type="EMBL" id="JACICC010000001">
    <property type="protein sequence ID" value="MBB3808460.1"/>
    <property type="molecule type" value="Genomic_DNA"/>
</dbReference>
<dbReference type="GO" id="GO:0016846">
    <property type="term" value="F:carbon-sulfur lyase activity"/>
    <property type="evidence" value="ECO:0007669"/>
    <property type="project" value="InterPro"/>
</dbReference>
<evidence type="ECO:0000256" key="3">
    <source>
        <dbReference type="ARBA" id="ARBA00022833"/>
    </source>
</evidence>
<name>A0A7W6EF12_9HYPH</name>
<gene>
    <name evidence="6" type="ORF">FHS81_000514</name>
</gene>
<proteinExistence type="inferred from homology"/>
<reference evidence="6 7" key="1">
    <citation type="submission" date="2020-08" db="EMBL/GenBank/DDBJ databases">
        <title>Genomic Encyclopedia of Type Strains, Phase IV (KMG-IV): sequencing the most valuable type-strain genomes for metagenomic binning, comparative biology and taxonomic classification.</title>
        <authorList>
            <person name="Goeker M."/>
        </authorList>
    </citation>
    <scope>NUCLEOTIDE SEQUENCE [LARGE SCALE GENOMIC DNA]</scope>
    <source>
        <strain evidence="6 7">DSM 28760</strain>
    </source>
</reference>
<dbReference type="PANTHER" id="PTHR33337">
    <property type="entry name" value="GFA DOMAIN-CONTAINING PROTEIN"/>
    <property type="match status" value="1"/>
</dbReference>
<comment type="caution">
    <text evidence="6">The sequence shown here is derived from an EMBL/GenBank/DDBJ whole genome shotgun (WGS) entry which is preliminary data.</text>
</comment>
<comment type="similarity">
    <text evidence="1">Belongs to the Gfa family.</text>
</comment>
<dbReference type="Proteomes" id="UP000537592">
    <property type="component" value="Unassembled WGS sequence"/>
</dbReference>
<evidence type="ECO:0000313" key="6">
    <source>
        <dbReference type="EMBL" id="MBB3808460.1"/>
    </source>
</evidence>
<feature type="domain" description="CENP-V/GFA" evidence="5">
    <location>
        <begin position="6"/>
        <end position="111"/>
    </location>
</feature>
<accession>A0A7W6EF12</accession>
<dbReference type="RefSeq" id="WP_183750452.1">
    <property type="nucleotide sequence ID" value="NZ_JACICC010000001.1"/>
</dbReference>
<evidence type="ECO:0000313" key="7">
    <source>
        <dbReference type="Proteomes" id="UP000537592"/>
    </source>
</evidence>
<keyword evidence="2" id="KW-0479">Metal-binding</keyword>
<evidence type="ECO:0000256" key="4">
    <source>
        <dbReference type="ARBA" id="ARBA00023239"/>
    </source>
</evidence>
<dbReference type="AlphaFoldDB" id="A0A7W6EF12"/>
<evidence type="ECO:0000259" key="5">
    <source>
        <dbReference type="PROSITE" id="PS51891"/>
    </source>
</evidence>
<sequence length="157" mass="16807">MTHAAIKAQCLCGAVELSAVPENDEAGVCHCSMCQRWAGGISILRTCSELVVVKGDALGIYESSEWGERGFCRNCGSSLFWRAKEGGHSSVSASAFENYDGLRLTSEIFYDRKPAFYALANDTKKMTEAETIAFFTGAGAGDANEGSAQHGKDHDHG</sequence>
<keyword evidence="7" id="KW-1185">Reference proteome</keyword>
<dbReference type="PANTHER" id="PTHR33337:SF40">
    <property type="entry name" value="CENP-V_GFA DOMAIN-CONTAINING PROTEIN-RELATED"/>
    <property type="match status" value="1"/>
</dbReference>